<dbReference type="Pfam" id="PF01040">
    <property type="entry name" value="UbiA"/>
    <property type="match status" value="1"/>
</dbReference>
<sequence>MKIRGVIALSRWKEHVWFVLPLTLLGFLLAWRTGIKRLDFKILGVVLANLLAVSYAFMINDVEDADDDLFLKEKSIRNPVSNGLISKTFGYIVSFFVALAAFSIFIILGKPVLWWGVGLLLISYFYSARPVRLKSWPFVDLVSHSLMLGGLLILTAYSAYLTSVGKAWYIIAAAIFFSIYGQIYNQLRDLDADKKSKLKNTTIFLGKEKSRYLSYLSLFLGISCLLISLFKGLFPLWLIPILLISVLLSFMFKKDKDFRGASFVDPTGEYQLSGYIIMNAVIFSWFLVSVLI</sequence>
<dbReference type="AlphaFoldDB" id="A0A1F7YHH8"/>
<comment type="subcellular location">
    <subcellularLocation>
        <location evidence="1">Membrane</location>
        <topology evidence="1">Multi-pass membrane protein</topology>
    </subcellularLocation>
</comment>
<dbReference type="GO" id="GO:0009234">
    <property type="term" value="P:menaquinone biosynthetic process"/>
    <property type="evidence" value="ECO:0007669"/>
    <property type="project" value="UniProtKB-UniPathway"/>
</dbReference>
<protein>
    <recommendedName>
        <fullName evidence="10">Prenyltransferase</fullName>
    </recommendedName>
</protein>
<organism evidence="8 9">
    <name type="scientific">Candidatus Woesebacteria bacterium RIFCSPHIGHO2_01_FULL_39_28</name>
    <dbReference type="NCBI Taxonomy" id="1802496"/>
    <lineage>
        <taxon>Bacteria</taxon>
        <taxon>Candidatus Woeseibacteriota</taxon>
    </lineage>
</organism>
<comment type="pathway">
    <text evidence="2">Quinol/quinone metabolism; menaquinone biosynthesis.</text>
</comment>
<evidence type="ECO:0000256" key="3">
    <source>
        <dbReference type="ARBA" id="ARBA00022428"/>
    </source>
</evidence>
<evidence type="ECO:0000256" key="5">
    <source>
        <dbReference type="ARBA" id="ARBA00022989"/>
    </source>
</evidence>
<gene>
    <name evidence="8" type="ORF">A2627_01245</name>
</gene>
<dbReference type="InterPro" id="IPR050475">
    <property type="entry name" value="Prenyltransferase_related"/>
</dbReference>
<keyword evidence="5 7" id="KW-1133">Transmembrane helix</keyword>
<keyword evidence="4 7" id="KW-0812">Transmembrane</keyword>
<dbReference type="Gene3D" id="1.20.120.1780">
    <property type="entry name" value="UbiA prenyltransferase"/>
    <property type="match status" value="1"/>
</dbReference>
<evidence type="ECO:0000313" key="9">
    <source>
        <dbReference type="Proteomes" id="UP000178851"/>
    </source>
</evidence>
<evidence type="ECO:0000313" key="8">
    <source>
        <dbReference type="EMBL" id="OGM26630.1"/>
    </source>
</evidence>
<dbReference type="GO" id="GO:0004659">
    <property type="term" value="F:prenyltransferase activity"/>
    <property type="evidence" value="ECO:0007669"/>
    <property type="project" value="InterPro"/>
</dbReference>
<evidence type="ECO:0000256" key="6">
    <source>
        <dbReference type="ARBA" id="ARBA00023136"/>
    </source>
</evidence>
<feature type="transmembrane region" description="Helical" evidence="7">
    <location>
        <begin position="141"/>
        <end position="161"/>
    </location>
</feature>
<feature type="transmembrane region" description="Helical" evidence="7">
    <location>
        <begin position="112"/>
        <end position="129"/>
    </location>
</feature>
<keyword evidence="6 7" id="KW-0472">Membrane</keyword>
<dbReference type="Proteomes" id="UP000178851">
    <property type="component" value="Unassembled WGS sequence"/>
</dbReference>
<evidence type="ECO:0008006" key="10">
    <source>
        <dbReference type="Google" id="ProtNLM"/>
    </source>
</evidence>
<feature type="transmembrane region" description="Helical" evidence="7">
    <location>
        <begin position="42"/>
        <end position="63"/>
    </location>
</feature>
<accession>A0A1F7YHH8</accession>
<comment type="caution">
    <text evidence="8">The sequence shown here is derived from an EMBL/GenBank/DDBJ whole genome shotgun (WGS) entry which is preliminary data.</text>
</comment>
<dbReference type="PANTHER" id="PTHR42723:SF1">
    <property type="entry name" value="CHLOROPHYLL SYNTHASE, CHLOROPLASTIC"/>
    <property type="match status" value="1"/>
</dbReference>
<dbReference type="UniPathway" id="UPA00079"/>
<reference evidence="8 9" key="1">
    <citation type="journal article" date="2016" name="Nat. Commun.">
        <title>Thousands of microbial genomes shed light on interconnected biogeochemical processes in an aquifer system.</title>
        <authorList>
            <person name="Anantharaman K."/>
            <person name="Brown C.T."/>
            <person name="Hug L.A."/>
            <person name="Sharon I."/>
            <person name="Castelle C.J."/>
            <person name="Probst A.J."/>
            <person name="Thomas B.C."/>
            <person name="Singh A."/>
            <person name="Wilkins M.J."/>
            <person name="Karaoz U."/>
            <person name="Brodie E.L."/>
            <person name="Williams K.H."/>
            <person name="Hubbard S.S."/>
            <person name="Banfield J.F."/>
        </authorList>
    </citation>
    <scope>NUCLEOTIDE SEQUENCE [LARGE SCALE GENOMIC DNA]</scope>
</reference>
<feature type="transmembrane region" description="Helical" evidence="7">
    <location>
        <begin position="272"/>
        <end position="291"/>
    </location>
</feature>
<dbReference type="GO" id="GO:0016020">
    <property type="term" value="C:membrane"/>
    <property type="evidence" value="ECO:0007669"/>
    <property type="project" value="UniProtKB-SubCell"/>
</dbReference>
<feature type="transmembrane region" description="Helical" evidence="7">
    <location>
        <begin position="236"/>
        <end position="252"/>
    </location>
</feature>
<dbReference type="Gene3D" id="1.10.357.140">
    <property type="entry name" value="UbiA prenyltransferase"/>
    <property type="match status" value="1"/>
</dbReference>
<feature type="transmembrane region" description="Helical" evidence="7">
    <location>
        <begin position="84"/>
        <end position="106"/>
    </location>
</feature>
<dbReference type="InterPro" id="IPR044878">
    <property type="entry name" value="UbiA_sf"/>
</dbReference>
<keyword evidence="3" id="KW-0474">Menaquinone biosynthesis</keyword>
<dbReference type="EMBL" id="MGGI01000012">
    <property type="protein sequence ID" value="OGM26630.1"/>
    <property type="molecule type" value="Genomic_DNA"/>
</dbReference>
<proteinExistence type="predicted"/>
<evidence type="ECO:0000256" key="7">
    <source>
        <dbReference type="SAM" id="Phobius"/>
    </source>
</evidence>
<feature type="transmembrane region" description="Helical" evidence="7">
    <location>
        <begin position="212"/>
        <end position="230"/>
    </location>
</feature>
<evidence type="ECO:0000256" key="4">
    <source>
        <dbReference type="ARBA" id="ARBA00022692"/>
    </source>
</evidence>
<name>A0A1F7YHH8_9BACT</name>
<evidence type="ECO:0000256" key="1">
    <source>
        <dbReference type="ARBA" id="ARBA00004141"/>
    </source>
</evidence>
<feature type="transmembrane region" description="Helical" evidence="7">
    <location>
        <begin position="167"/>
        <end position="187"/>
    </location>
</feature>
<dbReference type="PANTHER" id="PTHR42723">
    <property type="entry name" value="CHLOROPHYLL SYNTHASE"/>
    <property type="match status" value="1"/>
</dbReference>
<dbReference type="InterPro" id="IPR000537">
    <property type="entry name" value="UbiA_prenyltransferase"/>
</dbReference>
<evidence type="ECO:0000256" key="2">
    <source>
        <dbReference type="ARBA" id="ARBA00004863"/>
    </source>
</evidence>
<dbReference type="CDD" id="cd13962">
    <property type="entry name" value="PT_UbiA_UBIAD1"/>
    <property type="match status" value="1"/>
</dbReference>
<dbReference type="InterPro" id="IPR026046">
    <property type="entry name" value="UBIAD1"/>
</dbReference>